<dbReference type="RefSeq" id="WP_046712283.1">
    <property type="nucleotide sequence ID" value="NZ_BJXR01000054.1"/>
</dbReference>
<sequence>MNRLRGVKDLVRDAVEQGATAVERIHRSSAAKPFQVLRFIPALDAPVGVLQSLQDTALAGTYGMVRWVNRAVDGTLDVALDLVEHHQRSRTNDAQGPASTDNILGSTSENV</sequence>
<proteinExistence type="predicted"/>
<evidence type="ECO:0000313" key="2">
    <source>
        <dbReference type="EMBL" id="GEN12100.1"/>
    </source>
</evidence>
<protein>
    <submittedName>
        <fullName evidence="2">Uncharacterized protein</fullName>
    </submittedName>
</protein>
<dbReference type="OrthoDB" id="5519421at2"/>
<dbReference type="Proteomes" id="UP000183760">
    <property type="component" value="Unassembled WGS sequence"/>
</dbReference>
<gene>
    <name evidence="2" type="ORF">MFU01_71370</name>
    <name evidence="3" type="ORF">SAMN05443572_111235</name>
</gene>
<feature type="compositionally biased region" description="Polar residues" evidence="1">
    <location>
        <begin position="92"/>
        <end position="111"/>
    </location>
</feature>
<reference evidence="3 4" key="1">
    <citation type="submission" date="2016-10" db="EMBL/GenBank/DDBJ databases">
        <authorList>
            <person name="Varghese N."/>
            <person name="Submissions S."/>
        </authorList>
    </citation>
    <scope>NUCLEOTIDE SEQUENCE [LARGE SCALE GENOMIC DNA]</scope>
    <source>
        <strain evidence="3 4">DSM 16525</strain>
    </source>
</reference>
<dbReference type="Proteomes" id="UP000321514">
    <property type="component" value="Unassembled WGS sequence"/>
</dbReference>
<evidence type="ECO:0000256" key="1">
    <source>
        <dbReference type="SAM" id="MobiDB-lite"/>
    </source>
</evidence>
<accession>A0A511TD43</accession>
<keyword evidence="4" id="KW-1185">Reference proteome</keyword>
<dbReference type="EMBL" id="FOIB01000011">
    <property type="protein sequence ID" value="SEU36594.1"/>
    <property type="molecule type" value="Genomic_DNA"/>
</dbReference>
<evidence type="ECO:0000313" key="4">
    <source>
        <dbReference type="Proteomes" id="UP000183760"/>
    </source>
</evidence>
<name>A0A511TD43_MYXFU</name>
<organism evidence="2 5">
    <name type="scientific">Myxococcus fulvus</name>
    <dbReference type="NCBI Taxonomy" id="33"/>
    <lineage>
        <taxon>Bacteria</taxon>
        <taxon>Pseudomonadati</taxon>
        <taxon>Myxococcota</taxon>
        <taxon>Myxococcia</taxon>
        <taxon>Myxococcales</taxon>
        <taxon>Cystobacterineae</taxon>
        <taxon>Myxococcaceae</taxon>
        <taxon>Myxococcus</taxon>
    </lineage>
</organism>
<evidence type="ECO:0000313" key="3">
    <source>
        <dbReference type="EMBL" id="SEU36594.1"/>
    </source>
</evidence>
<dbReference type="EMBL" id="BJXR01000054">
    <property type="protein sequence ID" value="GEN12100.1"/>
    <property type="molecule type" value="Genomic_DNA"/>
</dbReference>
<dbReference type="AlphaFoldDB" id="A0A511TD43"/>
<feature type="region of interest" description="Disordered" evidence="1">
    <location>
        <begin position="87"/>
        <end position="111"/>
    </location>
</feature>
<comment type="caution">
    <text evidence="2">The sequence shown here is derived from an EMBL/GenBank/DDBJ whole genome shotgun (WGS) entry which is preliminary data.</text>
</comment>
<evidence type="ECO:0000313" key="5">
    <source>
        <dbReference type="Proteomes" id="UP000321514"/>
    </source>
</evidence>
<reference evidence="2 5" key="2">
    <citation type="submission" date="2019-07" db="EMBL/GenBank/DDBJ databases">
        <title>Whole genome shotgun sequence of Myxococcus fulvus NBRC 100333.</title>
        <authorList>
            <person name="Hosoyama A."/>
            <person name="Uohara A."/>
            <person name="Ohji S."/>
            <person name="Ichikawa N."/>
        </authorList>
    </citation>
    <scope>NUCLEOTIDE SEQUENCE [LARGE SCALE GENOMIC DNA]</scope>
    <source>
        <strain evidence="2 5">NBRC 100333</strain>
    </source>
</reference>